<dbReference type="AlphaFoldDB" id="A0A5F2C3M5"/>
<dbReference type="Proteomes" id="UP000297832">
    <property type="component" value="Unassembled WGS sequence"/>
</dbReference>
<dbReference type="InterPro" id="IPR003646">
    <property type="entry name" value="SH3-like_bac-type"/>
</dbReference>
<evidence type="ECO:0000313" key="2">
    <source>
        <dbReference type="EMBL" id="TGM13267.1"/>
    </source>
</evidence>
<accession>A0A5F2C3M5</accession>
<proteinExistence type="predicted"/>
<reference evidence="3" key="1">
    <citation type="submission" date="2018-10" db="EMBL/GenBank/DDBJ databases">
        <authorList>
            <person name="Vincent A.T."/>
            <person name="Schiettekatte O."/>
            <person name="Bourhy P."/>
            <person name="Veyrier F.J."/>
            <person name="Picardeau M."/>
        </authorList>
    </citation>
    <scope>NUCLEOTIDE SEQUENCE</scope>
    <source>
        <strain evidence="3">201702406</strain>
    </source>
</reference>
<evidence type="ECO:0000259" key="1">
    <source>
        <dbReference type="Pfam" id="PF08239"/>
    </source>
</evidence>
<gene>
    <name evidence="2" type="ORF">EHQ81_10510</name>
    <name evidence="3" type="ORF">EHQ82_08215</name>
</gene>
<reference evidence="4 5" key="2">
    <citation type="journal article" date="2019" name="PLoS Negl. Trop. Dis.">
        <title>Revisiting the worldwide diversity of Leptospira species in the environment.</title>
        <authorList>
            <person name="Vincent A.T."/>
            <person name="Schiettekatte O."/>
            <person name="Bourhy P."/>
            <person name="Veyrier F.J."/>
            <person name="Picardeau M."/>
        </authorList>
    </citation>
    <scope>NUCLEOTIDE SEQUENCE [LARGE SCALE GENOMIC DNA]</scope>
    <source>
        <strain evidence="2 4">201702405</strain>
        <strain evidence="5">201702406</strain>
    </source>
</reference>
<sequence>MRNGNFNFMKNIILIMLCLWLFDCRKQLASLDYLNEDLKEEVCLNPKNLMIVNAPSGVNIRKEPGIDSEIISTIPIRTIVCKIQTTKINLRTNDGEGVFLKIRYENQEGYILSTYLTALVIENNEFCRLSGMTKTYNPDKTKYFITLSSEVTKVDINSCNDHYGYSCSIIICDIKSNLLFYVPEKSPVFYYIERIENWINNDAILTINDFGDGDDSRIVKGIYSISENIFTWETLIEKNEVFETTPKFLNYANLVACYDQKCYYGKVEKSVFTLYKLEGISSINQFNYYQKQPSVSNVIFSRQRVKSININDNYSGIFFDLNKDKFEIDVKKNQVIKSLND</sequence>
<keyword evidence="5" id="KW-1185">Reference proteome</keyword>
<evidence type="ECO:0000313" key="3">
    <source>
        <dbReference type="EMBL" id="TGM22391.1"/>
    </source>
</evidence>
<organism evidence="2 4">
    <name type="scientific">Leptospira selangorensis</name>
    <dbReference type="NCBI Taxonomy" id="2484982"/>
    <lineage>
        <taxon>Bacteria</taxon>
        <taxon>Pseudomonadati</taxon>
        <taxon>Spirochaetota</taxon>
        <taxon>Spirochaetia</taxon>
        <taxon>Leptospirales</taxon>
        <taxon>Leptospiraceae</taxon>
        <taxon>Leptospira</taxon>
    </lineage>
</organism>
<evidence type="ECO:0000313" key="5">
    <source>
        <dbReference type="Proteomes" id="UP000298057"/>
    </source>
</evidence>
<dbReference type="Pfam" id="PF08239">
    <property type="entry name" value="SH3_3"/>
    <property type="match status" value="1"/>
</dbReference>
<dbReference type="EMBL" id="RQGU01000086">
    <property type="protein sequence ID" value="TGM22391.1"/>
    <property type="molecule type" value="Genomic_DNA"/>
</dbReference>
<comment type="caution">
    <text evidence="2">The sequence shown here is derived from an EMBL/GenBank/DDBJ whole genome shotgun (WGS) entry which is preliminary data.</text>
</comment>
<protein>
    <submittedName>
        <fullName evidence="2">SH3 domain-containing protein</fullName>
    </submittedName>
</protein>
<dbReference type="EMBL" id="RQGV01000012">
    <property type="protein sequence ID" value="TGM13267.1"/>
    <property type="molecule type" value="Genomic_DNA"/>
</dbReference>
<dbReference type="Proteomes" id="UP000298057">
    <property type="component" value="Unassembled WGS sequence"/>
</dbReference>
<evidence type="ECO:0000313" key="4">
    <source>
        <dbReference type="Proteomes" id="UP000297832"/>
    </source>
</evidence>
<feature type="domain" description="SH3b" evidence="1">
    <location>
        <begin position="56"/>
        <end position="116"/>
    </location>
</feature>
<dbReference type="Gene3D" id="2.30.30.40">
    <property type="entry name" value="SH3 Domains"/>
    <property type="match status" value="1"/>
</dbReference>
<name>A0A5F2C3M5_9LEPT</name>